<comment type="caution">
    <text evidence="3">The sequence shown here is derived from an EMBL/GenBank/DDBJ whole genome shotgun (WGS) entry which is preliminary data.</text>
</comment>
<dbReference type="PANTHER" id="PTHR31087">
    <property type="match status" value="1"/>
</dbReference>
<dbReference type="Proteomes" id="UP000247409">
    <property type="component" value="Unassembled WGS sequence"/>
</dbReference>
<gene>
    <name evidence="3" type="ORF">BWQ96_03851</name>
</gene>
<evidence type="ECO:0008006" key="5">
    <source>
        <dbReference type="Google" id="ProtNLM"/>
    </source>
</evidence>
<organism evidence="3 4">
    <name type="scientific">Gracilariopsis chorda</name>
    <dbReference type="NCBI Taxonomy" id="448386"/>
    <lineage>
        <taxon>Eukaryota</taxon>
        <taxon>Rhodophyta</taxon>
        <taxon>Florideophyceae</taxon>
        <taxon>Rhodymeniophycidae</taxon>
        <taxon>Gracilariales</taxon>
        <taxon>Gracilariaceae</taxon>
        <taxon>Gracilariopsis</taxon>
    </lineage>
</organism>
<evidence type="ECO:0000256" key="1">
    <source>
        <dbReference type="ARBA" id="ARBA00005437"/>
    </source>
</evidence>
<reference evidence="3 4" key="1">
    <citation type="journal article" date="2018" name="Mol. Biol. Evol.">
        <title>Analysis of the draft genome of the red seaweed Gracilariopsis chorda provides insights into genome size evolution in Rhodophyta.</title>
        <authorList>
            <person name="Lee J."/>
            <person name="Yang E.C."/>
            <person name="Graf L."/>
            <person name="Yang J.H."/>
            <person name="Qiu H."/>
            <person name="Zel Zion U."/>
            <person name="Chan C.X."/>
            <person name="Stephens T.G."/>
            <person name="Weber A.P.M."/>
            <person name="Boo G.H."/>
            <person name="Boo S.M."/>
            <person name="Kim K.M."/>
            <person name="Shin Y."/>
            <person name="Jung M."/>
            <person name="Lee S.J."/>
            <person name="Yim H.S."/>
            <person name="Lee J.H."/>
            <person name="Bhattacharya D."/>
            <person name="Yoon H.S."/>
        </authorList>
    </citation>
    <scope>NUCLEOTIDE SEQUENCE [LARGE SCALE GENOMIC DNA]</scope>
    <source>
        <strain evidence="3 4">SKKU-2015</strain>
        <tissue evidence="3">Whole body</tissue>
    </source>
</reference>
<evidence type="ECO:0000313" key="4">
    <source>
        <dbReference type="Proteomes" id="UP000247409"/>
    </source>
</evidence>
<dbReference type="InterPro" id="IPR025659">
    <property type="entry name" value="Tubby-like_C"/>
</dbReference>
<evidence type="ECO:0000313" key="3">
    <source>
        <dbReference type="EMBL" id="PXF46352.1"/>
    </source>
</evidence>
<accession>A0A2V3IW41</accession>
<protein>
    <recommendedName>
        <fullName evidence="5">Protein LURP-one-related 15</fullName>
    </recommendedName>
</protein>
<dbReference type="Gene3D" id="2.40.160.200">
    <property type="entry name" value="LURP1-related"/>
    <property type="match status" value="1"/>
</dbReference>
<dbReference type="InterPro" id="IPR007612">
    <property type="entry name" value="LOR"/>
</dbReference>
<keyword evidence="4" id="KW-1185">Reference proteome</keyword>
<feature type="compositionally biased region" description="Low complexity" evidence="2">
    <location>
        <begin position="91"/>
        <end position="108"/>
    </location>
</feature>
<sequence>MYYRPLSRYHGLPFSPYAMPCMPYTVPYMPYQGYQGYPPSYPPSYPPYPYPSPYSPYYPHNPPPSSYRLPPYAAYASYPGAYRPPYPAQPQDPQTHAPQTPAQTPSAPYHSQQLYSASQLDAYGLPVVPGDLPVTYPETFRLEERLLGTIRGSFVARDQQGTLRYKVESKISVHERKVLKDMSGNVLLKLREARLTLRDRITLFTPTDIPILTLQKTSVVQMSEKRVHGYAGPQPGGTPILIITGNDDKTLFSVYNAQNHLMCSVQRETSSWKHMSTYKNMITGKDCYNVTVNYGSPALMLFIAVAIDEIYED</sequence>
<feature type="region of interest" description="Disordered" evidence="2">
    <location>
        <begin position="83"/>
        <end position="110"/>
    </location>
</feature>
<dbReference type="OrthoDB" id="97518at2759"/>
<dbReference type="PANTHER" id="PTHR31087:SF161">
    <property type="entry name" value="TUBBY C 2 FAMILY PROTEIN"/>
    <property type="match status" value="1"/>
</dbReference>
<name>A0A2V3IW41_9FLOR</name>
<dbReference type="InterPro" id="IPR038595">
    <property type="entry name" value="LOR_sf"/>
</dbReference>
<evidence type="ECO:0000256" key="2">
    <source>
        <dbReference type="SAM" id="MobiDB-lite"/>
    </source>
</evidence>
<dbReference type="EMBL" id="NBIV01000040">
    <property type="protein sequence ID" value="PXF46352.1"/>
    <property type="molecule type" value="Genomic_DNA"/>
</dbReference>
<comment type="similarity">
    <text evidence="1">Belongs to the LOR family.</text>
</comment>
<dbReference type="SUPFAM" id="SSF54518">
    <property type="entry name" value="Tubby C-terminal domain-like"/>
    <property type="match status" value="1"/>
</dbReference>
<proteinExistence type="inferred from homology"/>
<dbReference type="AlphaFoldDB" id="A0A2V3IW41"/>
<dbReference type="Pfam" id="PF04525">
    <property type="entry name" value="LOR"/>
    <property type="match status" value="1"/>
</dbReference>